<dbReference type="AlphaFoldDB" id="A0A0F9NM71"/>
<protein>
    <recommendedName>
        <fullName evidence="1">PAS domain-containing protein</fullName>
    </recommendedName>
</protein>
<organism evidence="2">
    <name type="scientific">marine sediment metagenome</name>
    <dbReference type="NCBI Taxonomy" id="412755"/>
    <lineage>
        <taxon>unclassified sequences</taxon>
        <taxon>metagenomes</taxon>
        <taxon>ecological metagenomes</taxon>
    </lineage>
</organism>
<dbReference type="Pfam" id="PF13426">
    <property type="entry name" value="PAS_9"/>
    <property type="match status" value="1"/>
</dbReference>
<proteinExistence type="predicted"/>
<accession>A0A0F9NM71</accession>
<sequence>PTKGVFIHIFGEVKTANLFFKLPNPFARGLFESLLISIITDINSELSLMLANKLLEGFAVNFVNIEDTYKAFNYEPKDFEADIVKTKEIEKFFFSYFETVKPAIKTLEMAEHRYQSLFQAARDAIFIMNRDNGILIDVNLEAEKLVELSKEDVLGMKAIQLDLFDEGLVDPTMVRSLIDKPPPIISRIKKSTGQPLYLEVSVNEIQLGDEFFIQYLFHDLSDIHLIEEKLKEHAKKIDTMNKFISIANQAIDLTDLLNKLIVSLMDFLDLKGCCIYLVDKTQNIATIKAHKGLPQFFFEKNFSQEASRKPFDIVYTRGVALVNENFPKVIKKFMVGFESEPSAVIPLFSKFEILGSIVMLYKYLTTLSVEDMDLIISIGLEIGTTIEKMQNQEDLIKSEQQNALLLKHIPFSIFRITIDGIFQDAKLDKKILNVFDLPSSSQDFIGKNINEFLPKEIAQEALNQIEKALEIQERVEMKFTLPVEENNIIFRADIIPIAKTEILAFVQNLTRTW</sequence>
<dbReference type="InterPro" id="IPR035965">
    <property type="entry name" value="PAS-like_dom_sf"/>
</dbReference>
<feature type="domain" description="PAS" evidence="1">
    <location>
        <begin position="110"/>
        <end position="159"/>
    </location>
</feature>
<dbReference type="InterPro" id="IPR029016">
    <property type="entry name" value="GAF-like_dom_sf"/>
</dbReference>
<comment type="caution">
    <text evidence="2">The sequence shown here is derived from an EMBL/GenBank/DDBJ whole genome shotgun (WGS) entry which is preliminary data.</text>
</comment>
<dbReference type="SMART" id="SM00091">
    <property type="entry name" value="PAS"/>
    <property type="match status" value="2"/>
</dbReference>
<dbReference type="EMBL" id="LAZR01006756">
    <property type="protein sequence ID" value="KKM89850.1"/>
    <property type="molecule type" value="Genomic_DNA"/>
</dbReference>
<evidence type="ECO:0000259" key="1">
    <source>
        <dbReference type="PROSITE" id="PS50112"/>
    </source>
</evidence>
<dbReference type="SUPFAM" id="SSF55785">
    <property type="entry name" value="PYP-like sensor domain (PAS domain)"/>
    <property type="match status" value="2"/>
</dbReference>
<reference evidence="2" key="1">
    <citation type="journal article" date="2015" name="Nature">
        <title>Complex archaea that bridge the gap between prokaryotes and eukaryotes.</title>
        <authorList>
            <person name="Spang A."/>
            <person name="Saw J.H."/>
            <person name="Jorgensen S.L."/>
            <person name="Zaremba-Niedzwiedzka K."/>
            <person name="Martijn J."/>
            <person name="Lind A.E."/>
            <person name="van Eijk R."/>
            <person name="Schleper C."/>
            <person name="Guy L."/>
            <person name="Ettema T.J."/>
        </authorList>
    </citation>
    <scope>NUCLEOTIDE SEQUENCE</scope>
</reference>
<name>A0A0F9NM71_9ZZZZ</name>
<dbReference type="Pfam" id="PF13188">
    <property type="entry name" value="PAS_8"/>
    <property type="match status" value="1"/>
</dbReference>
<dbReference type="PROSITE" id="PS50112">
    <property type="entry name" value="PAS"/>
    <property type="match status" value="1"/>
</dbReference>
<dbReference type="Gene3D" id="3.30.450.40">
    <property type="match status" value="1"/>
</dbReference>
<dbReference type="Gene3D" id="3.30.450.20">
    <property type="entry name" value="PAS domain"/>
    <property type="match status" value="2"/>
</dbReference>
<dbReference type="NCBIfam" id="TIGR00229">
    <property type="entry name" value="sensory_box"/>
    <property type="match status" value="1"/>
</dbReference>
<gene>
    <name evidence="2" type="ORF">LCGC14_1244490</name>
</gene>
<feature type="non-terminal residue" evidence="2">
    <location>
        <position position="1"/>
    </location>
</feature>
<dbReference type="SUPFAM" id="SSF55781">
    <property type="entry name" value="GAF domain-like"/>
    <property type="match status" value="1"/>
</dbReference>
<dbReference type="InterPro" id="IPR000014">
    <property type="entry name" value="PAS"/>
</dbReference>
<evidence type="ECO:0000313" key="2">
    <source>
        <dbReference type="EMBL" id="KKM89850.1"/>
    </source>
</evidence>